<dbReference type="InterPro" id="IPR016092">
    <property type="entry name" value="ATAP"/>
</dbReference>
<dbReference type="PANTHER" id="PTHR47265:SF1">
    <property type="entry name" value="IRON-SULFUR ASSEMBLY PROTEIN ISCA, CHLOROPLASTIC"/>
    <property type="match status" value="1"/>
</dbReference>
<dbReference type="InterPro" id="IPR035903">
    <property type="entry name" value="HesB-like_dom_sf"/>
</dbReference>
<evidence type="ECO:0000313" key="6">
    <source>
        <dbReference type="EMBL" id="CAE4649943.1"/>
    </source>
</evidence>
<sequence length="194" mass="20832">MAPLRFFPLLMALSGPAHLSSAFTAGNVGTTFLSRQHGNTNHPSIYSSTAVSSTTEESSESATAEGTTTEAPVDYDTPEDAVIQIKPPAMERLRELKAKQADPKTALVLRMGVRNGGCSGLSYVMDFSTEDEIQEDDAVDEYQKDGIKCVVDAKSMLYLYGLELDYSDELIGGGFKFFNPNAEESCGCGSSFGV</sequence>
<dbReference type="GO" id="GO:0016226">
    <property type="term" value="P:iron-sulfur cluster assembly"/>
    <property type="evidence" value="ECO:0007669"/>
    <property type="project" value="InterPro"/>
</dbReference>
<keyword evidence="2" id="KW-0408">Iron</keyword>
<accession>A0A7S4SMF6</accession>
<dbReference type="SUPFAM" id="SSF89360">
    <property type="entry name" value="HesB-like domain"/>
    <property type="match status" value="1"/>
</dbReference>
<keyword evidence="2" id="KW-0004">4Fe-4S</keyword>
<dbReference type="InterPro" id="IPR017870">
    <property type="entry name" value="FeS_cluster_insertion_CS"/>
</dbReference>
<feature type="chain" id="PRO_5030894460" description="Core domain-containing protein" evidence="4">
    <location>
        <begin position="23"/>
        <end position="194"/>
    </location>
</feature>
<name>A0A7S4SMF6_9STRA</name>
<dbReference type="InterPro" id="IPR000361">
    <property type="entry name" value="ATAP_core_dom"/>
</dbReference>
<keyword evidence="2" id="KW-0411">Iron-sulfur</keyword>
<gene>
    <name evidence="6" type="ORF">DBRI00130_LOCUS37457</name>
</gene>
<dbReference type="Gene3D" id="2.60.300.12">
    <property type="entry name" value="HesB-like domain"/>
    <property type="match status" value="1"/>
</dbReference>
<keyword evidence="4" id="KW-0732">Signal</keyword>
<feature type="signal peptide" evidence="4">
    <location>
        <begin position="1"/>
        <end position="22"/>
    </location>
</feature>
<dbReference type="InterPro" id="IPR031108">
    <property type="entry name" value="IscA_plant_cyanobact"/>
</dbReference>
<proteinExistence type="predicted"/>
<evidence type="ECO:0000256" key="3">
    <source>
        <dbReference type="SAM" id="MobiDB-lite"/>
    </source>
</evidence>
<dbReference type="EMBL" id="HBNS01048809">
    <property type="protein sequence ID" value="CAE4649943.1"/>
    <property type="molecule type" value="Transcribed_RNA"/>
</dbReference>
<dbReference type="GO" id="GO:0051539">
    <property type="term" value="F:4 iron, 4 sulfur cluster binding"/>
    <property type="evidence" value="ECO:0007669"/>
    <property type="project" value="UniProtKB-KW"/>
</dbReference>
<comment type="pathway">
    <text evidence="1">Cofactor biosynthesis; iron-sulfur cluster biosynthesis.</text>
</comment>
<dbReference type="GO" id="GO:0009570">
    <property type="term" value="C:chloroplast stroma"/>
    <property type="evidence" value="ECO:0007669"/>
    <property type="project" value="TreeGrafter"/>
</dbReference>
<protein>
    <recommendedName>
        <fullName evidence="5">Core domain-containing protein</fullName>
    </recommendedName>
</protein>
<dbReference type="AlphaFoldDB" id="A0A7S4SMF6"/>
<feature type="domain" description="Core" evidence="5">
    <location>
        <begin position="83"/>
        <end position="189"/>
    </location>
</feature>
<dbReference type="NCBIfam" id="TIGR00049">
    <property type="entry name" value="iron-sulfur cluster assembly accessory protein"/>
    <property type="match status" value="1"/>
</dbReference>
<feature type="compositionally biased region" description="Low complexity" evidence="3">
    <location>
        <begin position="47"/>
        <end position="71"/>
    </location>
</feature>
<organism evidence="6">
    <name type="scientific">Ditylum brightwellii</name>
    <dbReference type="NCBI Taxonomy" id="49249"/>
    <lineage>
        <taxon>Eukaryota</taxon>
        <taxon>Sar</taxon>
        <taxon>Stramenopiles</taxon>
        <taxon>Ochrophyta</taxon>
        <taxon>Bacillariophyta</taxon>
        <taxon>Mediophyceae</taxon>
        <taxon>Lithodesmiophycidae</taxon>
        <taxon>Lithodesmiales</taxon>
        <taxon>Lithodesmiaceae</taxon>
        <taxon>Ditylum</taxon>
    </lineage>
</organism>
<evidence type="ECO:0000256" key="2">
    <source>
        <dbReference type="ARBA" id="ARBA00022485"/>
    </source>
</evidence>
<reference evidence="6" key="1">
    <citation type="submission" date="2021-01" db="EMBL/GenBank/DDBJ databases">
        <authorList>
            <person name="Corre E."/>
            <person name="Pelletier E."/>
            <person name="Niang G."/>
            <person name="Scheremetjew M."/>
            <person name="Finn R."/>
            <person name="Kale V."/>
            <person name="Holt S."/>
            <person name="Cochrane G."/>
            <person name="Meng A."/>
            <person name="Brown T."/>
            <person name="Cohen L."/>
        </authorList>
    </citation>
    <scope>NUCLEOTIDE SEQUENCE</scope>
    <source>
        <strain evidence="6">GSO104</strain>
    </source>
</reference>
<dbReference type="PANTHER" id="PTHR47265">
    <property type="entry name" value="IRON-SULFUR ASSEMBLY PROTEIN ISCA, CHLOROPLASTIC"/>
    <property type="match status" value="1"/>
</dbReference>
<evidence type="ECO:0000256" key="4">
    <source>
        <dbReference type="SAM" id="SignalP"/>
    </source>
</evidence>
<evidence type="ECO:0000256" key="1">
    <source>
        <dbReference type="ARBA" id="ARBA00005151"/>
    </source>
</evidence>
<dbReference type="GO" id="GO:0030674">
    <property type="term" value="F:protein-macromolecule adaptor activity"/>
    <property type="evidence" value="ECO:0007669"/>
    <property type="project" value="TreeGrafter"/>
</dbReference>
<feature type="compositionally biased region" description="Polar residues" evidence="3">
    <location>
        <begin position="34"/>
        <end position="46"/>
    </location>
</feature>
<evidence type="ECO:0000259" key="5">
    <source>
        <dbReference type="Pfam" id="PF01521"/>
    </source>
</evidence>
<feature type="region of interest" description="Disordered" evidence="3">
    <location>
        <begin position="34"/>
        <end position="74"/>
    </location>
</feature>
<dbReference type="PROSITE" id="PS01152">
    <property type="entry name" value="HESB"/>
    <property type="match status" value="1"/>
</dbReference>
<dbReference type="Pfam" id="PF01521">
    <property type="entry name" value="Fe-S_biosyn"/>
    <property type="match status" value="1"/>
</dbReference>
<keyword evidence="2" id="KW-0479">Metal-binding</keyword>